<keyword evidence="7" id="KW-1185">Reference proteome</keyword>
<evidence type="ECO:0000313" key="7">
    <source>
        <dbReference type="Proteomes" id="UP000000238"/>
    </source>
</evidence>
<dbReference type="InterPro" id="IPR000160">
    <property type="entry name" value="GGDEF_dom"/>
</dbReference>
<dbReference type="AlphaFoldDB" id="Q2SJI5"/>
<evidence type="ECO:0000256" key="2">
    <source>
        <dbReference type="SAM" id="Coils"/>
    </source>
</evidence>
<proteinExistence type="predicted"/>
<dbReference type="OrthoDB" id="9812260at2"/>
<evidence type="ECO:0000259" key="4">
    <source>
        <dbReference type="PROSITE" id="PS50885"/>
    </source>
</evidence>
<dbReference type="InterPro" id="IPR029787">
    <property type="entry name" value="Nucleotide_cyclase"/>
</dbReference>
<name>Q2SJI5_HAHCH</name>
<dbReference type="CDD" id="cd01949">
    <property type="entry name" value="GGDEF"/>
    <property type="match status" value="1"/>
</dbReference>
<evidence type="ECO:0000313" key="6">
    <source>
        <dbReference type="EMBL" id="ABC29189.1"/>
    </source>
</evidence>
<dbReference type="Gene3D" id="3.30.70.270">
    <property type="match status" value="1"/>
</dbReference>
<accession>Q2SJI5</accession>
<dbReference type="Pfam" id="PF08448">
    <property type="entry name" value="PAS_4"/>
    <property type="match status" value="1"/>
</dbReference>
<sequence length="664" mass="73780">MNLGIRTLLSLTLAGIVFITTSLVNGIIDYEASHRLRNELGEQYSELAYQMADRLDREMFERLSDMINVSSLPTIRNLNGSQAELQRNILETLKRTYGYYAWVGLTDVNGVVLRATGGLMEGMDVSGLPWWKEGHLAPYVGDVRDSELLDRYPRQGDPTRPLRIVDFAAPILGLDGAQIGVMGAHLNWDWVKEAASSLLQQRNRDIELLVLSKDGDVLLAPENTPFTKVSLPDSLKGNETHIMTWPDGKKYLTGFSGTKGFLEYSGLGWTVIARREVSQALGPVRRLSAAIWMWGGSITVIFAMIGWMVAARISRPLRELAASAEAVERTDGRLAYSEAFAPREIRGLAAALQDMLDKLRNREETLRRQYSELQMLYEGSPVGIVMIGRDLNCLRINSRLADWFELDNTQVVGRSINEISSELIEWTKPVVLQVLASGAPEFGIEMKMKGGGAGKTRHFLASCLPLFEEGKASAVGVALLISEMTAQRQAEYFATHDTLTGLPNRRFLSTFITQELAVARRQNKKVAALYLDLDRFKDVNDTHGHSVGDALLQEVTRRLRQVVRESDLIVRLGGDEFVVVLLDIKGVSDLTRLAESIIRSLSATYLFGSAEVRTSPSIGIAVYPDDVSGESQLLSCADEAMYEAKKSGPGQYRHYADLHGKEEY</sequence>
<dbReference type="GO" id="GO:0003824">
    <property type="term" value="F:catalytic activity"/>
    <property type="evidence" value="ECO:0007669"/>
    <property type="project" value="UniProtKB-ARBA"/>
</dbReference>
<dbReference type="Pfam" id="PF00990">
    <property type="entry name" value="GGDEF"/>
    <property type="match status" value="1"/>
</dbReference>
<dbReference type="STRING" id="349521.HCH_02371"/>
<keyword evidence="3" id="KW-1133">Transmembrane helix</keyword>
<keyword evidence="2" id="KW-0175">Coiled coil</keyword>
<dbReference type="HOGENOM" id="CLU_000445_134_0_6"/>
<dbReference type="KEGG" id="hch:HCH_02371"/>
<reference evidence="6 7" key="1">
    <citation type="journal article" date="2005" name="Nucleic Acids Res.">
        <title>Genomic blueprint of Hahella chejuensis, a marine microbe producing an algicidal agent.</title>
        <authorList>
            <person name="Jeong H."/>
            <person name="Yim J.H."/>
            <person name="Lee C."/>
            <person name="Choi S.-H."/>
            <person name="Park Y.K."/>
            <person name="Yoon S.H."/>
            <person name="Hur C.-G."/>
            <person name="Kang H.-Y."/>
            <person name="Kim D."/>
            <person name="Lee H.H."/>
            <person name="Park K.H."/>
            <person name="Park S.-H."/>
            <person name="Park H.-S."/>
            <person name="Lee H.K."/>
            <person name="Oh T.K."/>
            <person name="Kim J.F."/>
        </authorList>
    </citation>
    <scope>NUCLEOTIDE SEQUENCE [LARGE SCALE GENOMIC DNA]</scope>
    <source>
        <strain evidence="6 7">KCTC 2396</strain>
    </source>
</reference>
<keyword evidence="3" id="KW-0472">Membrane</keyword>
<feature type="domain" description="GGDEF" evidence="5">
    <location>
        <begin position="524"/>
        <end position="657"/>
    </location>
</feature>
<dbReference type="InterPro" id="IPR035965">
    <property type="entry name" value="PAS-like_dom_sf"/>
</dbReference>
<comment type="cofactor">
    <cofactor evidence="1">
        <name>Mg(2+)</name>
        <dbReference type="ChEBI" id="CHEBI:18420"/>
    </cofactor>
</comment>
<feature type="coiled-coil region" evidence="2">
    <location>
        <begin position="349"/>
        <end position="376"/>
    </location>
</feature>
<dbReference type="eggNOG" id="COG5002">
    <property type="taxonomic scope" value="Bacteria"/>
</dbReference>
<dbReference type="InterPro" id="IPR043128">
    <property type="entry name" value="Rev_trsase/Diguanyl_cyclase"/>
</dbReference>
<dbReference type="SUPFAM" id="SSF55073">
    <property type="entry name" value="Nucleotide cyclase"/>
    <property type="match status" value="1"/>
</dbReference>
<protein>
    <submittedName>
        <fullName evidence="6">FOG: GGDEF domain</fullName>
    </submittedName>
</protein>
<dbReference type="PROSITE" id="PS50885">
    <property type="entry name" value="HAMP"/>
    <property type="match status" value="1"/>
</dbReference>
<dbReference type="SMART" id="SM00267">
    <property type="entry name" value="GGDEF"/>
    <property type="match status" value="1"/>
</dbReference>
<evidence type="ECO:0000259" key="5">
    <source>
        <dbReference type="PROSITE" id="PS50887"/>
    </source>
</evidence>
<evidence type="ECO:0000256" key="3">
    <source>
        <dbReference type="SAM" id="Phobius"/>
    </source>
</evidence>
<dbReference type="eggNOG" id="COG2199">
    <property type="taxonomic scope" value="Bacteria"/>
</dbReference>
<dbReference type="Pfam" id="PF00672">
    <property type="entry name" value="HAMP"/>
    <property type="match status" value="1"/>
</dbReference>
<dbReference type="InterPro" id="IPR003660">
    <property type="entry name" value="HAMP_dom"/>
</dbReference>
<feature type="transmembrane region" description="Helical" evidence="3">
    <location>
        <begin position="291"/>
        <end position="310"/>
    </location>
</feature>
<dbReference type="Gene3D" id="3.30.450.20">
    <property type="entry name" value="PAS domain"/>
    <property type="match status" value="2"/>
</dbReference>
<dbReference type="FunFam" id="3.30.70.270:FF:000001">
    <property type="entry name" value="Diguanylate cyclase domain protein"/>
    <property type="match status" value="1"/>
</dbReference>
<evidence type="ECO:0000256" key="1">
    <source>
        <dbReference type="ARBA" id="ARBA00001946"/>
    </source>
</evidence>
<dbReference type="SUPFAM" id="SSF55785">
    <property type="entry name" value="PYP-like sensor domain (PAS domain)"/>
    <property type="match status" value="1"/>
</dbReference>
<feature type="domain" description="HAMP" evidence="4">
    <location>
        <begin position="311"/>
        <end position="364"/>
    </location>
</feature>
<dbReference type="GO" id="GO:0016020">
    <property type="term" value="C:membrane"/>
    <property type="evidence" value="ECO:0007669"/>
    <property type="project" value="InterPro"/>
</dbReference>
<dbReference type="PROSITE" id="PS50887">
    <property type="entry name" value="GGDEF"/>
    <property type="match status" value="1"/>
</dbReference>
<dbReference type="RefSeq" id="WP_011396258.1">
    <property type="nucleotide sequence ID" value="NC_007645.1"/>
</dbReference>
<dbReference type="EMBL" id="CP000155">
    <property type="protein sequence ID" value="ABC29189.1"/>
    <property type="molecule type" value="Genomic_DNA"/>
</dbReference>
<keyword evidence="3" id="KW-0812">Transmembrane</keyword>
<dbReference type="PANTHER" id="PTHR44757">
    <property type="entry name" value="DIGUANYLATE CYCLASE DGCP"/>
    <property type="match status" value="1"/>
</dbReference>
<dbReference type="SMART" id="SM00304">
    <property type="entry name" value="HAMP"/>
    <property type="match status" value="1"/>
</dbReference>
<dbReference type="GO" id="GO:0007165">
    <property type="term" value="P:signal transduction"/>
    <property type="evidence" value="ECO:0007669"/>
    <property type="project" value="InterPro"/>
</dbReference>
<gene>
    <name evidence="6" type="ordered locus">HCH_02371</name>
</gene>
<dbReference type="NCBIfam" id="TIGR00254">
    <property type="entry name" value="GGDEF"/>
    <property type="match status" value="1"/>
</dbReference>
<dbReference type="PANTHER" id="PTHR44757:SF2">
    <property type="entry name" value="BIOFILM ARCHITECTURE MAINTENANCE PROTEIN MBAA"/>
    <property type="match status" value="1"/>
</dbReference>
<dbReference type="Gene3D" id="6.10.340.10">
    <property type="match status" value="1"/>
</dbReference>
<organism evidence="6 7">
    <name type="scientific">Hahella chejuensis (strain KCTC 2396)</name>
    <dbReference type="NCBI Taxonomy" id="349521"/>
    <lineage>
        <taxon>Bacteria</taxon>
        <taxon>Pseudomonadati</taxon>
        <taxon>Pseudomonadota</taxon>
        <taxon>Gammaproteobacteria</taxon>
        <taxon>Oceanospirillales</taxon>
        <taxon>Hahellaceae</taxon>
        <taxon>Hahella</taxon>
    </lineage>
</organism>
<dbReference type="InterPro" id="IPR052155">
    <property type="entry name" value="Biofilm_reg_signaling"/>
</dbReference>
<dbReference type="Proteomes" id="UP000000238">
    <property type="component" value="Chromosome"/>
</dbReference>
<dbReference type="InterPro" id="IPR013656">
    <property type="entry name" value="PAS_4"/>
</dbReference>